<accession>A0ABP1B926</accession>
<evidence type="ECO:0000313" key="1">
    <source>
        <dbReference type="EMBL" id="CAK9871656.1"/>
    </source>
</evidence>
<protein>
    <submittedName>
        <fullName evidence="1">Uncharacterized protein</fullName>
    </submittedName>
</protein>
<dbReference type="Proteomes" id="UP001497522">
    <property type="component" value="Chromosome 2"/>
</dbReference>
<keyword evidence="2" id="KW-1185">Reference proteome</keyword>
<evidence type="ECO:0000313" key="2">
    <source>
        <dbReference type="Proteomes" id="UP001497522"/>
    </source>
</evidence>
<dbReference type="EMBL" id="OZ023703">
    <property type="protein sequence ID" value="CAK9871656.1"/>
    <property type="molecule type" value="Genomic_DNA"/>
</dbReference>
<gene>
    <name evidence="1" type="ORF">CSSPJE1EN2_LOCUS14323</name>
</gene>
<proteinExistence type="predicted"/>
<sequence>MSLTSISFLIISSRLAQSPSSSGCNEIDEVGFFSSPPPSTTTFAAAIAALLSFLFLPCTCTDLAHKPGFKDNQSQIPADSSTHPIPDS</sequence>
<organism evidence="1 2">
    <name type="scientific">Sphagnum jensenii</name>
    <dbReference type="NCBI Taxonomy" id="128206"/>
    <lineage>
        <taxon>Eukaryota</taxon>
        <taxon>Viridiplantae</taxon>
        <taxon>Streptophyta</taxon>
        <taxon>Embryophyta</taxon>
        <taxon>Bryophyta</taxon>
        <taxon>Sphagnophytina</taxon>
        <taxon>Sphagnopsida</taxon>
        <taxon>Sphagnales</taxon>
        <taxon>Sphagnaceae</taxon>
        <taxon>Sphagnum</taxon>
    </lineage>
</organism>
<name>A0ABP1B926_9BRYO</name>
<reference evidence="1 2" key="1">
    <citation type="submission" date="2024-03" db="EMBL/GenBank/DDBJ databases">
        <authorList>
            <consortium name="ELIXIR-Norway"/>
            <consortium name="Elixir Norway"/>
        </authorList>
    </citation>
    <scope>NUCLEOTIDE SEQUENCE [LARGE SCALE GENOMIC DNA]</scope>
</reference>